<evidence type="ECO:0000256" key="2">
    <source>
        <dbReference type="ARBA" id="ARBA00022448"/>
    </source>
</evidence>
<dbReference type="GO" id="GO:0019808">
    <property type="term" value="F:polyamine binding"/>
    <property type="evidence" value="ECO:0007669"/>
    <property type="project" value="InterPro"/>
</dbReference>
<keyword evidence="3 7" id="KW-0732">Signal</keyword>
<protein>
    <recommendedName>
        <fullName evidence="5">Putrescine-binding periplasmic protein</fullName>
    </recommendedName>
</protein>
<dbReference type="CDD" id="cd13590">
    <property type="entry name" value="PBP2_PotD_PotF_like"/>
    <property type="match status" value="1"/>
</dbReference>
<feature type="chain" id="PRO_5035163719" description="Putrescine-binding periplasmic protein" evidence="7">
    <location>
        <begin position="22"/>
        <end position="344"/>
    </location>
</feature>
<dbReference type="Pfam" id="PF13416">
    <property type="entry name" value="SBP_bac_8"/>
    <property type="match status" value="1"/>
</dbReference>
<dbReference type="Proteomes" id="UP000619743">
    <property type="component" value="Unassembled WGS sequence"/>
</dbReference>
<keyword evidence="2 5" id="KW-0813">Transport</keyword>
<comment type="similarity">
    <text evidence="5">Belongs to the bacterial solute-binding protein PotD/PotF family.</text>
</comment>
<dbReference type="GO" id="GO:0042597">
    <property type="term" value="C:periplasmic space"/>
    <property type="evidence" value="ECO:0007669"/>
    <property type="project" value="UniProtKB-SubCell"/>
</dbReference>
<keyword evidence="9" id="KW-1185">Reference proteome</keyword>
<keyword evidence="4 5" id="KW-0574">Periplasm</keyword>
<reference evidence="9" key="1">
    <citation type="journal article" date="2019" name="Int. J. Syst. Evol. Microbiol.">
        <title>The Global Catalogue of Microorganisms (GCM) 10K type strain sequencing project: providing services to taxonomists for standard genome sequencing and annotation.</title>
        <authorList>
            <consortium name="The Broad Institute Genomics Platform"/>
            <consortium name="The Broad Institute Genome Sequencing Center for Infectious Disease"/>
            <person name="Wu L."/>
            <person name="Ma J."/>
        </authorList>
    </citation>
    <scope>NUCLEOTIDE SEQUENCE [LARGE SCALE GENOMIC DNA]</scope>
    <source>
        <strain evidence="9">CGMCC 1.10130</strain>
    </source>
</reference>
<name>A0A8J2U5N7_9GAMM</name>
<organism evidence="8 9">
    <name type="scientific">Neiella marina</name>
    <dbReference type="NCBI Taxonomy" id="508461"/>
    <lineage>
        <taxon>Bacteria</taxon>
        <taxon>Pseudomonadati</taxon>
        <taxon>Pseudomonadota</taxon>
        <taxon>Gammaproteobacteria</taxon>
        <taxon>Alteromonadales</taxon>
        <taxon>Echinimonadaceae</taxon>
        <taxon>Neiella</taxon>
    </lineage>
</organism>
<dbReference type="PANTHER" id="PTHR30222">
    <property type="entry name" value="SPERMIDINE/PUTRESCINE-BINDING PERIPLASMIC PROTEIN"/>
    <property type="match status" value="1"/>
</dbReference>
<dbReference type="OrthoDB" id="9769319at2"/>
<feature type="signal peptide" evidence="7">
    <location>
        <begin position="1"/>
        <end position="21"/>
    </location>
</feature>
<evidence type="ECO:0000313" key="9">
    <source>
        <dbReference type="Proteomes" id="UP000619743"/>
    </source>
</evidence>
<dbReference type="PANTHER" id="PTHR30222:SF17">
    <property type="entry name" value="SPERMIDINE_PUTRESCINE-BINDING PERIPLASMIC PROTEIN"/>
    <property type="match status" value="1"/>
</dbReference>
<gene>
    <name evidence="8" type="primary">potD1</name>
    <name evidence="8" type="ORF">GCM10011369_22330</name>
</gene>
<evidence type="ECO:0000256" key="1">
    <source>
        <dbReference type="ARBA" id="ARBA00004418"/>
    </source>
</evidence>
<dbReference type="PIRSF" id="PIRSF019574">
    <property type="entry name" value="Periplasmic_polyamine_BP"/>
    <property type="match status" value="1"/>
</dbReference>
<comment type="subcellular location">
    <subcellularLocation>
        <location evidence="1 5">Periplasm</location>
    </subcellularLocation>
</comment>
<dbReference type="RefSeq" id="WP_087505895.1">
    <property type="nucleotide sequence ID" value="NZ_BMDX01000010.1"/>
</dbReference>
<evidence type="ECO:0000256" key="4">
    <source>
        <dbReference type="ARBA" id="ARBA00022764"/>
    </source>
</evidence>
<dbReference type="Gene3D" id="3.40.190.10">
    <property type="entry name" value="Periplasmic binding protein-like II"/>
    <property type="match status" value="2"/>
</dbReference>
<feature type="binding site" evidence="6">
    <location>
        <position position="32"/>
    </location>
    <ligand>
        <name>spermidine</name>
        <dbReference type="ChEBI" id="CHEBI:57834"/>
    </ligand>
</feature>
<dbReference type="InterPro" id="IPR001188">
    <property type="entry name" value="Sperm_putr-bd"/>
</dbReference>
<comment type="function">
    <text evidence="5">Required for the activity of the bacterial periplasmic transport system of putrescine.</text>
</comment>
<sequence>MKNWIRLFATTVLLAPLAAIASGKVVVYNWSEYIPEDTIERFTAETGIEVVYATYESNETMYSKLQLQKNAGYDVVVPSTYYVAKMAKEKMIQPLQKDLLPNLKHLDPALLDKEYDPKNSYSIPYFWGSTGLGVNASEMDIAAIHSWKQLWDPKYKGQLLLMDDVREVFHVALLLNGHSPNTKDPAQIKQAYELLKKLMPNVLVFNSDAPREPYMAGDVNFGMIWNGEVMMAQEEDDTIQYVYPDEGAIFWVDSFAIPAGAANVKEAHAFINFMMKPEIAKSCVEYVGYATPNKTAISMLDQELRDNPVIFPPADIIEKGEFQSDVGEAIEIYNRYWQQLKVGQ</sequence>
<dbReference type="PRINTS" id="PR00909">
    <property type="entry name" value="SPERMDNBNDNG"/>
</dbReference>
<comment type="caution">
    <text evidence="8">The sequence shown here is derived from an EMBL/GenBank/DDBJ whole genome shotgun (WGS) entry which is preliminary data.</text>
</comment>
<feature type="binding site" evidence="6">
    <location>
        <position position="323"/>
    </location>
    <ligand>
        <name>spermidine</name>
        <dbReference type="ChEBI" id="CHEBI:57834"/>
    </ligand>
</feature>
<dbReference type="GO" id="GO:0015846">
    <property type="term" value="P:polyamine transport"/>
    <property type="evidence" value="ECO:0007669"/>
    <property type="project" value="InterPro"/>
</dbReference>
<accession>A0A8J2U5N7</accession>
<dbReference type="InterPro" id="IPR006059">
    <property type="entry name" value="SBP"/>
</dbReference>
<dbReference type="AlphaFoldDB" id="A0A8J2U5N7"/>
<evidence type="ECO:0000256" key="6">
    <source>
        <dbReference type="PIRSR" id="PIRSR019574-1"/>
    </source>
</evidence>
<evidence type="ECO:0000256" key="3">
    <source>
        <dbReference type="ARBA" id="ARBA00022729"/>
    </source>
</evidence>
<dbReference type="EMBL" id="BMDX01000010">
    <property type="protein sequence ID" value="GGA79869.1"/>
    <property type="molecule type" value="Genomic_DNA"/>
</dbReference>
<feature type="binding site" evidence="6">
    <location>
        <position position="81"/>
    </location>
    <ligand>
        <name>spermidine</name>
        <dbReference type="ChEBI" id="CHEBI:57834"/>
    </ligand>
</feature>
<evidence type="ECO:0000313" key="8">
    <source>
        <dbReference type="EMBL" id="GGA79869.1"/>
    </source>
</evidence>
<evidence type="ECO:0000256" key="5">
    <source>
        <dbReference type="PIRNR" id="PIRNR019574"/>
    </source>
</evidence>
<feature type="binding site" evidence="6">
    <location>
        <begin position="164"/>
        <end position="167"/>
    </location>
    <ligand>
        <name>spermidine</name>
        <dbReference type="ChEBI" id="CHEBI:57834"/>
    </ligand>
</feature>
<dbReference type="SUPFAM" id="SSF53850">
    <property type="entry name" value="Periplasmic binding protein-like II"/>
    <property type="match status" value="1"/>
</dbReference>
<evidence type="ECO:0000256" key="7">
    <source>
        <dbReference type="SAM" id="SignalP"/>
    </source>
</evidence>
<proteinExistence type="inferred from homology"/>